<dbReference type="AlphaFoldDB" id="A0A7G1KM66"/>
<feature type="region of interest" description="Disordered" evidence="1">
    <location>
        <begin position="412"/>
        <end position="437"/>
    </location>
</feature>
<evidence type="ECO:0008006" key="4">
    <source>
        <dbReference type="Google" id="ProtNLM"/>
    </source>
</evidence>
<accession>A0A7G1KM66</accession>
<dbReference type="Proteomes" id="UP000516173">
    <property type="component" value="Chromosome"/>
</dbReference>
<feature type="compositionally biased region" description="Low complexity" evidence="1">
    <location>
        <begin position="285"/>
        <end position="297"/>
    </location>
</feature>
<feature type="region of interest" description="Disordered" evidence="1">
    <location>
        <begin position="168"/>
        <end position="396"/>
    </location>
</feature>
<keyword evidence="3" id="KW-1185">Reference proteome</keyword>
<name>A0A7G1KM66_9NOCA</name>
<reference evidence="2 3" key="1">
    <citation type="submission" date="2020-08" db="EMBL/GenBank/DDBJ databases">
        <title>Genome Sequencing of Nocardia wallacei strain FMUON74 and assembly.</title>
        <authorList>
            <person name="Toyokawa M."/>
            <person name="Uesaka K."/>
        </authorList>
    </citation>
    <scope>NUCLEOTIDE SEQUENCE [LARGE SCALE GENOMIC DNA]</scope>
    <source>
        <strain evidence="2 3">FMUON74</strain>
    </source>
</reference>
<sequence>MTEMPDVFMPDQYAPGYPAEYRFSPDIEKFHRELPRTLRGNWDNFGSEAASGPPQTPAVGQIEANTDIDPRLSGSAIADYKKSLEKLGQWFTDLQRADAQIADAVRRTSAAVNNGRSELIAAIRRINDNAHTAPIGRDENQHILQYVDSGLDTVDRIVRDITKKQHRHAGEVGGLIRRVEDLTRPPQPMARSTTSPATPAAGPTAPVAPAPPADTTEQAEPPHLSKPLVAGTAPPKAGPGVEPGEPGESTRPQVDPGRPADGAVGAPVDQPTEPGSPTRDSEYIAATATPSTTASNSDDSRAVSQEHGREQAALTDQTYKAAETEPTRTPWSTVENEFTGGRSQSAAPHMLDAAFRNRRKARRRTAAAESAGKATTVDEAETQQEPVVGDAAATPPARLRSTVPWIQSVGARAAHTGAENVPASTRASRGAEIQGDA</sequence>
<dbReference type="RefSeq" id="WP_187683274.1">
    <property type="nucleotide sequence ID" value="NZ_AP023396.1"/>
</dbReference>
<feature type="compositionally biased region" description="Low complexity" evidence="1">
    <location>
        <begin position="234"/>
        <end position="247"/>
    </location>
</feature>
<dbReference type="KEGG" id="nwl:NWFMUON74_39120"/>
<feature type="compositionally biased region" description="Low complexity" evidence="1">
    <location>
        <begin position="193"/>
        <end position="205"/>
    </location>
</feature>
<dbReference type="GeneID" id="80348415"/>
<evidence type="ECO:0000256" key="1">
    <source>
        <dbReference type="SAM" id="MobiDB-lite"/>
    </source>
</evidence>
<dbReference type="EMBL" id="AP023396">
    <property type="protein sequence ID" value="BCK56140.1"/>
    <property type="molecule type" value="Genomic_DNA"/>
</dbReference>
<evidence type="ECO:0000313" key="3">
    <source>
        <dbReference type="Proteomes" id="UP000516173"/>
    </source>
</evidence>
<gene>
    <name evidence="2" type="ORF">NWFMUON74_39120</name>
</gene>
<protein>
    <recommendedName>
        <fullName evidence="4">ESX-1 secretion-associated protein EspA/EspE-like domain-containing protein</fullName>
    </recommendedName>
</protein>
<proteinExistence type="predicted"/>
<feature type="compositionally biased region" description="Basic and acidic residues" evidence="1">
    <location>
        <begin position="298"/>
        <end position="310"/>
    </location>
</feature>
<feature type="compositionally biased region" description="Basic residues" evidence="1">
    <location>
        <begin position="356"/>
        <end position="365"/>
    </location>
</feature>
<feature type="compositionally biased region" description="Polar residues" evidence="1">
    <location>
        <begin position="327"/>
        <end position="346"/>
    </location>
</feature>
<evidence type="ECO:0000313" key="2">
    <source>
        <dbReference type="EMBL" id="BCK56140.1"/>
    </source>
</evidence>
<organism evidence="2 3">
    <name type="scientific">Nocardia wallacei</name>
    <dbReference type="NCBI Taxonomy" id="480035"/>
    <lineage>
        <taxon>Bacteria</taxon>
        <taxon>Bacillati</taxon>
        <taxon>Actinomycetota</taxon>
        <taxon>Actinomycetes</taxon>
        <taxon>Mycobacteriales</taxon>
        <taxon>Nocardiaceae</taxon>
        <taxon>Nocardia</taxon>
    </lineage>
</organism>